<dbReference type="Proteomes" id="UP000009183">
    <property type="component" value="Chromosome 13"/>
</dbReference>
<sequence>MQSGSHRSPTPPPPAASLAFLATIYSSSQSFPTIYQTGMGCPHHSCLLIHQSLIFDSQCCKSKQKKFRHNG</sequence>
<reference evidence="2" key="1">
    <citation type="journal article" date="2007" name="Nature">
        <title>The grapevine genome sequence suggests ancestral hexaploidization in major angiosperm phyla.</title>
        <authorList>
            <consortium name="The French-Italian Public Consortium for Grapevine Genome Characterization."/>
            <person name="Jaillon O."/>
            <person name="Aury J.-M."/>
            <person name="Noel B."/>
            <person name="Policriti A."/>
            <person name="Clepet C."/>
            <person name="Casagrande A."/>
            <person name="Choisne N."/>
            <person name="Aubourg S."/>
            <person name="Vitulo N."/>
            <person name="Jubin C."/>
            <person name="Vezzi A."/>
            <person name="Legeai F."/>
            <person name="Hugueney P."/>
            <person name="Dasilva C."/>
            <person name="Horner D."/>
            <person name="Mica E."/>
            <person name="Jublot D."/>
            <person name="Poulain J."/>
            <person name="Bruyere C."/>
            <person name="Billault A."/>
            <person name="Segurens B."/>
            <person name="Gouyvenoux M."/>
            <person name="Ugarte E."/>
            <person name="Cattonaro F."/>
            <person name="Anthouard V."/>
            <person name="Vico V."/>
            <person name="Del Fabbro C."/>
            <person name="Alaux M."/>
            <person name="Di Gaspero G."/>
            <person name="Dumas V."/>
            <person name="Felice N."/>
            <person name="Paillard S."/>
            <person name="Juman I."/>
            <person name="Moroldo M."/>
            <person name="Scalabrin S."/>
            <person name="Canaguier A."/>
            <person name="Le Clainche I."/>
            <person name="Malacrida G."/>
            <person name="Durand E."/>
            <person name="Pesole G."/>
            <person name="Laucou V."/>
            <person name="Chatelet P."/>
            <person name="Merdinoglu D."/>
            <person name="Delledonne M."/>
            <person name="Pezzotti M."/>
            <person name="Lecharny A."/>
            <person name="Scarpelli C."/>
            <person name="Artiguenave F."/>
            <person name="Pe M.E."/>
            <person name="Valle G."/>
            <person name="Morgante M."/>
            <person name="Caboche M."/>
            <person name="Adam-Blondon A.-F."/>
            <person name="Weissenbach J."/>
            <person name="Quetier F."/>
            <person name="Wincker P."/>
        </authorList>
    </citation>
    <scope>NUCLEOTIDE SEQUENCE [LARGE SCALE GENOMIC DNA]</scope>
    <source>
        <strain evidence="2">cv. Pinot noir / PN40024</strain>
    </source>
</reference>
<accession>D7TF57</accession>
<gene>
    <name evidence="1" type="ordered locus">VIT_13s0047g01090</name>
</gene>
<evidence type="ECO:0000313" key="2">
    <source>
        <dbReference type="Proteomes" id="UP000009183"/>
    </source>
</evidence>
<dbReference type="HOGENOM" id="CLU_2745227_0_0_1"/>
<dbReference type="PaxDb" id="29760-VIT_13s0047g01090.t01"/>
<organism evidence="1 2">
    <name type="scientific">Vitis vinifera</name>
    <name type="common">Grape</name>
    <dbReference type="NCBI Taxonomy" id="29760"/>
    <lineage>
        <taxon>Eukaryota</taxon>
        <taxon>Viridiplantae</taxon>
        <taxon>Streptophyta</taxon>
        <taxon>Embryophyta</taxon>
        <taxon>Tracheophyta</taxon>
        <taxon>Spermatophyta</taxon>
        <taxon>Magnoliopsida</taxon>
        <taxon>eudicotyledons</taxon>
        <taxon>Gunneridae</taxon>
        <taxon>Pentapetalae</taxon>
        <taxon>rosids</taxon>
        <taxon>Vitales</taxon>
        <taxon>Vitaceae</taxon>
        <taxon>Viteae</taxon>
        <taxon>Vitis</taxon>
    </lineage>
</organism>
<keyword evidence="2" id="KW-1185">Reference proteome</keyword>
<dbReference type="InParanoid" id="D7TF57"/>
<evidence type="ECO:0000313" key="1">
    <source>
        <dbReference type="EMBL" id="CBI29092.3"/>
    </source>
</evidence>
<dbReference type="EMBL" id="FN595767">
    <property type="protein sequence ID" value="CBI29092.3"/>
    <property type="molecule type" value="Genomic_DNA"/>
</dbReference>
<dbReference type="eggNOG" id="ENOG502T1Y3">
    <property type="taxonomic scope" value="Eukaryota"/>
</dbReference>
<protein>
    <submittedName>
        <fullName evidence="1">Uncharacterized protein</fullName>
    </submittedName>
</protein>
<name>D7TF57_VITVI</name>
<proteinExistence type="predicted"/>
<dbReference type="AlphaFoldDB" id="D7TF57"/>